<accession>A0A0W0F396</accession>
<dbReference type="eggNOG" id="ENOG502QQPK">
    <property type="taxonomic scope" value="Eukaryota"/>
</dbReference>
<reference evidence="7 8" key="1">
    <citation type="submission" date="2015-12" db="EMBL/GenBank/DDBJ databases">
        <title>Draft genome sequence of Moniliophthora roreri, the causal agent of frosty pod rot of cacao.</title>
        <authorList>
            <person name="Aime M.C."/>
            <person name="Diaz-Valderrama J.R."/>
            <person name="Kijpornyongpan T."/>
            <person name="Phillips-Mora W."/>
        </authorList>
    </citation>
    <scope>NUCLEOTIDE SEQUENCE [LARGE SCALE GENOMIC DNA]</scope>
    <source>
        <strain evidence="7 8">MCA 2952</strain>
    </source>
</reference>
<feature type="domain" description="HpcH/HpaI aldolase/citrate lyase" evidence="6">
    <location>
        <begin position="30"/>
        <end position="260"/>
    </location>
</feature>
<evidence type="ECO:0000256" key="1">
    <source>
        <dbReference type="ARBA" id="ARBA00001946"/>
    </source>
</evidence>
<comment type="cofactor">
    <cofactor evidence="1">
        <name>Mg(2+)</name>
        <dbReference type="ChEBI" id="CHEBI:18420"/>
    </cofactor>
</comment>
<proteinExistence type="predicted"/>
<feature type="binding site" evidence="4">
    <location>
        <position position="94"/>
    </location>
    <ligand>
        <name>substrate</name>
    </ligand>
</feature>
<evidence type="ECO:0000256" key="2">
    <source>
        <dbReference type="ARBA" id="ARBA00022723"/>
    </source>
</evidence>
<comment type="caution">
    <text evidence="7">The sequence shown here is derived from an EMBL/GenBank/DDBJ whole genome shotgun (WGS) entry which is preliminary data.</text>
</comment>
<dbReference type="Proteomes" id="UP000054988">
    <property type="component" value="Unassembled WGS sequence"/>
</dbReference>
<feature type="binding site" evidence="4">
    <location>
        <position position="157"/>
    </location>
    <ligand>
        <name>substrate</name>
    </ligand>
</feature>
<dbReference type="GO" id="GO:0000287">
    <property type="term" value="F:magnesium ion binding"/>
    <property type="evidence" value="ECO:0007669"/>
    <property type="project" value="TreeGrafter"/>
</dbReference>
<keyword evidence="3 5" id="KW-0460">Magnesium</keyword>
<evidence type="ECO:0000259" key="6">
    <source>
        <dbReference type="Pfam" id="PF03328"/>
    </source>
</evidence>
<feature type="binding site" evidence="5">
    <location>
        <position position="157"/>
    </location>
    <ligand>
        <name>Mg(2+)</name>
        <dbReference type="ChEBI" id="CHEBI:18420"/>
    </ligand>
</feature>
<dbReference type="PANTHER" id="PTHR32308:SF0">
    <property type="entry name" value="HPCH_HPAI ALDOLASE_CITRATE LYASE DOMAIN-CONTAINING PROTEIN"/>
    <property type="match status" value="1"/>
</dbReference>
<dbReference type="InterPro" id="IPR005000">
    <property type="entry name" value="Aldolase/citrate-lyase_domain"/>
</dbReference>
<name>A0A0W0F396_MONRR</name>
<sequence>MFARYLQCTTATITGIRRFSTALDDATLRRSYLYVPSSSDRMLEKSTSVNSDVIIYDLEDSVAPSAKDKANARDKLKAFLGGTNLPSTDKIAVRVNDVSTPFFTQDVTSILSLPAVQTVVLPKVHSAQDLHYASRHIAQVFKQNPRETPVRIVSSVESAKAMWNLGEIAGWKSEYEQVEGGILSGLLFAAEDYCADTSIIRTKSRQELLYTRSQIAVAAKAFGLEAIDMVCIHYKDLEYLKDECQDGRRLGFTGKQAIHPNQVETILSTFVPTSEEITRAAKILHQMETAHALEKGAIGLDGEMIDAPMIKQAESIIKVAKAANLKIPSFD</sequence>
<evidence type="ECO:0000256" key="4">
    <source>
        <dbReference type="PIRSR" id="PIRSR015582-1"/>
    </source>
</evidence>
<dbReference type="InterPro" id="IPR040442">
    <property type="entry name" value="Pyrv_kinase-like_dom_sf"/>
</dbReference>
<dbReference type="PANTHER" id="PTHR32308">
    <property type="entry name" value="LYASE BETA SUBUNIT, PUTATIVE (AFU_ORTHOLOGUE AFUA_4G13030)-RELATED"/>
    <property type="match status" value="1"/>
</dbReference>
<dbReference type="InterPro" id="IPR015813">
    <property type="entry name" value="Pyrv/PenolPyrv_kinase-like_dom"/>
</dbReference>
<evidence type="ECO:0000313" key="7">
    <source>
        <dbReference type="EMBL" id="KTB30814.1"/>
    </source>
</evidence>
<protein>
    <submittedName>
        <fullName evidence="7">Putative citrate lyase beta subunit</fullName>
    </submittedName>
</protein>
<evidence type="ECO:0000313" key="8">
    <source>
        <dbReference type="Proteomes" id="UP000054988"/>
    </source>
</evidence>
<organism evidence="7 8">
    <name type="scientific">Moniliophthora roreri</name>
    <name type="common">Frosty pod rot fungus</name>
    <name type="synonym">Monilia roreri</name>
    <dbReference type="NCBI Taxonomy" id="221103"/>
    <lineage>
        <taxon>Eukaryota</taxon>
        <taxon>Fungi</taxon>
        <taxon>Dikarya</taxon>
        <taxon>Basidiomycota</taxon>
        <taxon>Agaricomycotina</taxon>
        <taxon>Agaricomycetes</taxon>
        <taxon>Agaricomycetidae</taxon>
        <taxon>Agaricales</taxon>
        <taxon>Marasmiineae</taxon>
        <taxon>Marasmiaceae</taxon>
        <taxon>Moniliophthora</taxon>
    </lineage>
</organism>
<keyword evidence="7" id="KW-0456">Lyase</keyword>
<dbReference type="Gene3D" id="3.20.20.60">
    <property type="entry name" value="Phosphoenolpyruvate-binding domains"/>
    <property type="match status" value="1"/>
</dbReference>
<dbReference type="EMBL" id="LATX01002362">
    <property type="protein sequence ID" value="KTB30814.1"/>
    <property type="molecule type" value="Genomic_DNA"/>
</dbReference>
<dbReference type="Pfam" id="PF03328">
    <property type="entry name" value="HpcH_HpaI"/>
    <property type="match status" value="1"/>
</dbReference>
<dbReference type="GO" id="GO:0016829">
    <property type="term" value="F:lyase activity"/>
    <property type="evidence" value="ECO:0007669"/>
    <property type="project" value="UniProtKB-KW"/>
</dbReference>
<dbReference type="PIRSF" id="PIRSF015582">
    <property type="entry name" value="Cit_lyase_B"/>
    <property type="match status" value="1"/>
</dbReference>
<feature type="binding site" evidence="5">
    <location>
        <position position="192"/>
    </location>
    <ligand>
        <name>Mg(2+)</name>
        <dbReference type="ChEBI" id="CHEBI:18420"/>
    </ligand>
</feature>
<gene>
    <name evidence="7" type="ORF">WG66_16589</name>
</gene>
<dbReference type="GO" id="GO:0006107">
    <property type="term" value="P:oxaloacetate metabolic process"/>
    <property type="evidence" value="ECO:0007669"/>
    <property type="project" value="TreeGrafter"/>
</dbReference>
<evidence type="ECO:0000256" key="3">
    <source>
        <dbReference type="ARBA" id="ARBA00022842"/>
    </source>
</evidence>
<dbReference type="AlphaFoldDB" id="A0A0W0F396"/>
<keyword evidence="2 5" id="KW-0479">Metal-binding</keyword>
<dbReference type="InterPro" id="IPR011206">
    <property type="entry name" value="Citrate_lyase_beta/mcl1/mcl2"/>
</dbReference>
<dbReference type="SUPFAM" id="SSF51621">
    <property type="entry name" value="Phosphoenolpyruvate/pyruvate domain"/>
    <property type="match status" value="1"/>
</dbReference>
<evidence type="ECO:0000256" key="5">
    <source>
        <dbReference type="PIRSR" id="PIRSR015582-2"/>
    </source>
</evidence>